<dbReference type="Proteomes" id="UP000249557">
    <property type="component" value="Unassembled WGS sequence"/>
</dbReference>
<organism evidence="2 3">
    <name type="scientific">Micavibrio aeruginosavorus</name>
    <dbReference type="NCBI Taxonomy" id="349221"/>
    <lineage>
        <taxon>Bacteria</taxon>
        <taxon>Pseudomonadati</taxon>
        <taxon>Bdellovibrionota</taxon>
        <taxon>Bdellovibrionia</taxon>
        <taxon>Bdellovibrionales</taxon>
        <taxon>Pseudobdellovibrionaceae</taxon>
        <taxon>Micavibrio</taxon>
    </lineage>
</organism>
<gene>
    <name evidence="2" type="ORF">DI626_01080</name>
</gene>
<evidence type="ECO:0000259" key="1">
    <source>
        <dbReference type="Pfam" id="PF00691"/>
    </source>
</evidence>
<proteinExistence type="predicted"/>
<evidence type="ECO:0000313" key="3">
    <source>
        <dbReference type="Proteomes" id="UP000249557"/>
    </source>
</evidence>
<accession>A0A2W5C095</accession>
<dbReference type="InterPro" id="IPR036737">
    <property type="entry name" value="OmpA-like_sf"/>
</dbReference>
<sequence>MKRLQLSVLLPLVLTLAACGHYSSDLASLEGRFPEQKTASAPHDIAPAAGAMAQGTLAQNLAREYYDLARYENTTAFDYKSSGIYTKKAKLAMAGKVAAPSRVEKYDIPAKYTGELIAARKTLIDALQTQNSPENAASLARAQSRFDCWVERAEEAVDETHFADCKAGYEAAIASLTMPAAGGFGAAGATYNIGFAANSTLIADMSRKDLDYVASLMSDPANAAYNLVLTGYKNAAVSGAYADKLTQERLAAAKAAIVGRGVQETRIATTLADVPAESGKVVVTVSPASGAVPASVTRKFVPVTPVTVSQ</sequence>
<dbReference type="InterPro" id="IPR006665">
    <property type="entry name" value="OmpA-like"/>
</dbReference>
<protein>
    <recommendedName>
        <fullName evidence="1">OmpA-like domain-containing protein</fullName>
    </recommendedName>
</protein>
<name>A0A2W5C095_9BACT</name>
<dbReference type="Gene3D" id="3.30.1330.60">
    <property type="entry name" value="OmpA-like domain"/>
    <property type="match status" value="1"/>
</dbReference>
<dbReference type="EMBL" id="QFNK01000009">
    <property type="protein sequence ID" value="PZO88735.1"/>
    <property type="molecule type" value="Genomic_DNA"/>
</dbReference>
<dbReference type="AlphaFoldDB" id="A0A2W5C095"/>
<reference evidence="2 3" key="1">
    <citation type="submission" date="2017-08" db="EMBL/GenBank/DDBJ databases">
        <title>Infants hospitalized years apart are colonized by the same room-sourced microbial strains.</title>
        <authorList>
            <person name="Brooks B."/>
            <person name="Olm M.R."/>
            <person name="Firek B.A."/>
            <person name="Baker R."/>
            <person name="Thomas B.C."/>
            <person name="Morowitz M.J."/>
            <person name="Banfield J.F."/>
        </authorList>
    </citation>
    <scope>NUCLEOTIDE SEQUENCE [LARGE SCALE GENOMIC DNA]</scope>
    <source>
        <strain evidence="2">S2_018_000_R2_104</strain>
    </source>
</reference>
<dbReference type="PROSITE" id="PS51257">
    <property type="entry name" value="PROKAR_LIPOPROTEIN"/>
    <property type="match status" value="1"/>
</dbReference>
<evidence type="ECO:0000313" key="2">
    <source>
        <dbReference type="EMBL" id="PZO88735.1"/>
    </source>
</evidence>
<feature type="domain" description="OmpA-like" evidence="1">
    <location>
        <begin position="195"/>
        <end position="270"/>
    </location>
</feature>
<dbReference type="Pfam" id="PF00691">
    <property type="entry name" value="OmpA"/>
    <property type="match status" value="1"/>
</dbReference>
<comment type="caution">
    <text evidence="2">The sequence shown here is derived from an EMBL/GenBank/DDBJ whole genome shotgun (WGS) entry which is preliminary data.</text>
</comment>
<dbReference type="SUPFAM" id="SSF103088">
    <property type="entry name" value="OmpA-like"/>
    <property type="match status" value="1"/>
</dbReference>